<evidence type="ECO:0000256" key="1">
    <source>
        <dbReference type="SAM" id="MobiDB-lite"/>
    </source>
</evidence>
<keyword evidence="2" id="KW-0472">Membrane</keyword>
<feature type="transmembrane region" description="Helical" evidence="2">
    <location>
        <begin position="83"/>
        <end position="103"/>
    </location>
</feature>
<dbReference type="InterPro" id="IPR011335">
    <property type="entry name" value="Restrct_endonuc-II-like"/>
</dbReference>
<name>A0A285IZK3_9ACTN</name>
<evidence type="ECO:0000256" key="2">
    <source>
        <dbReference type="SAM" id="Phobius"/>
    </source>
</evidence>
<evidence type="ECO:0000259" key="3">
    <source>
        <dbReference type="Pfam" id="PF04471"/>
    </source>
</evidence>
<dbReference type="EMBL" id="OBDY01000014">
    <property type="protein sequence ID" value="SNY53479.1"/>
    <property type="molecule type" value="Genomic_DNA"/>
</dbReference>
<evidence type="ECO:0000313" key="5">
    <source>
        <dbReference type="Proteomes" id="UP000219612"/>
    </source>
</evidence>
<dbReference type="InterPro" id="IPR007560">
    <property type="entry name" value="Restrct_endonuc_IV_Mrr"/>
</dbReference>
<dbReference type="AlphaFoldDB" id="A0A285IZK3"/>
<dbReference type="OrthoDB" id="3764233at2"/>
<dbReference type="GO" id="GO:0009307">
    <property type="term" value="P:DNA restriction-modification system"/>
    <property type="evidence" value="ECO:0007669"/>
    <property type="project" value="InterPro"/>
</dbReference>
<keyword evidence="5" id="KW-1185">Reference proteome</keyword>
<accession>A0A285IZK3</accession>
<feature type="compositionally biased region" description="Pro residues" evidence="1">
    <location>
        <begin position="162"/>
        <end position="187"/>
    </location>
</feature>
<dbReference type="RefSeq" id="WP_097323113.1">
    <property type="nucleotide sequence ID" value="NZ_OBDY01000014.1"/>
</dbReference>
<dbReference type="Pfam" id="PF04471">
    <property type="entry name" value="Mrr_cat"/>
    <property type="match status" value="1"/>
</dbReference>
<reference evidence="4 5" key="1">
    <citation type="submission" date="2017-09" db="EMBL/GenBank/DDBJ databases">
        <authorList>
            <person name="Ehlers B."/>
            <person name="Leendertz F.H."/>
        </authorList>
    </citation>
    <scope>NUCLEOTIDE SEQUENCE [LARGE SCALE GENOMIC DNA]</scope>
    <source>
        <strain evidence="4 5">CGMCC 4.6857</strain>
    </source>
</reference>
<feature type="compositionally biased region" description="Pro residues" evidence="1">
    <location>
        <begin position="194"/>
        <end position="209"/>
    </location>
</feature>
<keyword evidence="2" id="KW-0812">Transmembrane</keyword>
<sequence length="658" mass="68631">MTTSPSPSTNTTDANGLRLVAGIFLIILMVSHLTIGKIGNPVSYVLDVAVFGGGGLMLIRWWHLRRVVMRSGSGAKLAGPPGVALLPAFIGTFFAFAAVDTVLDSLWEGSFAGHWGLIIWTGLIGAVLLAISAGLARDFARGKIPPPKQPKRAAARSAPAAPLTPVPMTPASPPSPAYPSPAGPSPSAPALAVPAPPPSVPAHAGPPPAVASGSPAPPMAAQEMAAPQMPARPAAAPVKAEPVALPPADLLRTDARTAWAYRRYLGQRRPGGIDTAMGERLLSALEPGDHVELILDAVAGRGDSVLRAVDWERPGLAPIVAVRTLRAWILLHREGAGVTVAPGRVAGGMSATSAPRLSWPHAGRAAQLTATDGASLTVKFFLDEHHGVDATIFEEGAGEHIRRIPESADVPAIPDGAALLAAAPPLPAAQLPTDWRAAEDIACAHMRMLGFADAETTAGGRDGGLDVVAEQAIAQVKMLALPVGAPPVQQLRGTRPLLAYHLFYSTSGYTSAALAAADEIGVALFKIERDGTVAGANAAADGLEVSGGTAPAVSPKRLVELYAEELAARVLAALKTVDHDRAELAERYPGQYLRLARYAKQALDNLQNRPGTFESLRSALVYYHHTELLVHVFFQELGIPYPEGDGAAVEDSLDSYYD</sequence>
<dbReference type="GO" id="GO:0004519">
    <property type="term" value="F:endonuclease activity"/>
    <property type="evidence" value="ECO:0007669"/>
    <property type="project" value="UniProtKB-KW"/>
</dbReference>
<feature type="region of interest" description="Disordered" evidence="1">
    <location>
        <begin position="142"/>
        <end position="235"/>
    </location>
</feature>
<dbReference type="Proteomes" id="UP000219612">
    <property type="component" value="Unassembled WGS sequence"/>
</dbReference>
<dbReference type="PANTHER" id="PTHR24216:SF65">
    <property type="entry name" value="PAXILLIN-LIKE PROTEIN 1"/>
    <property type="match status" value="1"/>
</dbReference>
<keyword evidence="4" id="KW-0540">Nuclease</keyword>
<proteinExistence type="predicted"/>
<feature type="transmembrane region" description="Helical" evidence="2">
    <location>
        <begin position="41"/>
        <end position="62"/>
    </location>
</feature>
<dbReference type="PANTHER" id="PTHR24216">
    <property type="entry name" value="PAXILLIN-RELATED"/>
    <property type="match status" value="1"/>
</dbReference>
<dbReference type="GO" id="GO:0003677">
    <property type="term" value="F:DNA binding"/>
    <property type="evidence" value="ECO:0007669"/>
    <property type="project" value="InterPro"/>
</dbReference>
<keyword evidence="4" id="KW-0378">Hydrolase</keyword>
<keyword evidence="4" id="KW-0255">Endonuclease</keyword>
<keyword evidence="2" id="KW-1133">Transmembrane helix</keyword>
<organism evidence="4 5">
    <name type="scientific">Paractinoplanes atraurantiacus</name>
    <dbReference type="NCBI Taxonomy" id="1036182"/>
    <lineage>
        <taxon>Bacteria</taxon>
        <taxon>Bacillati</taxon>
        <taxon>Actinomycetota</taxon>
        <taxon>Actinomycetes</taxon>
        <taxon>Micromonosporales</taxon>
        <taxon>Micromonosporaceae</taxon>
        <taxon>Paractinoplanes</taxon>
    </lineage>
</organism>
<gene>
    <name evidence="4" type="ORF">SAMN05421748_11412</name>
</gene>
<feature type="transmembrane region" description="Helical" evidence="2">
    <location>
        <begin position="115"/>
        <end position="136"/>
    </location>
</feature>
<feature type="transmembrane region" description="Helical" evidence="2">
    <location>
        <begin position="16"/>
        <end position="35"/>
    </location>
</feature>
<protein>
    <submittedName>
        <fullName evidence="4">Restriction endonuclease</fullName>
    </submittedName>
</protein>
<dbReference type="SUPFAM" id="SSF52980">
    <property type="entry name" value="Restriction endonuclease-like"/>
    <property type="match status" value="1"/>
</dbReference>
<feature type="compositionally biased region" description="Low complexity" evidence="1">
    <location>
        <begin position="210"/>
        <end position="235"/>
    </location>
</feature>
<feature type="domain" description="Restriction endonuclease type IV Mrr" evidence="3">
    <location>
        <begin position="434"/>
        <end position="526"/>
    </location>
</feature>
<evidence type="ECO:0000313" key="4">
    <source>
        <dbReference type="EMBL" id="SNY53479.1"/>
    </source>
</evidence>